<organism evidence="1">
    <name type="scientific">Pithovirus LCDPAC01</name>
    <dbReference type="NCBI Taxonomy" id="2506600"/>
    <lineage>
        <taxon>Viruses</taxon>
        <taxon>Pithoviruses</taxon>
    </lineage>
</organism>
<dbReference type="EMBL" id="MK500285">
    <property type="protein sequence ID" value="QBK84682.1"/>
    <property type="molecule type" value="Genomic_DNA"/>
</dbReference>
<evidence type="ECO:0000313" key="1">
    <source>
        <dbReference type="EMBL" id="QBK84682.1"/>
    </source>
</evidence>
<accession>A0A481YPG0</accession>
<proteinExistence type="predicted"/>
<reference evidence="1" key="1">
    <citation type="journal article" date="2019" name="MBio">
        <title>Virus Genomes from Deep Sea Sediments Expand the Ocean Megavirome and Support Independent Origins of Viral Gigantism.</title>
        <authorList>
            <person name="Backstrom D."/>
            <person name="Yutin N."/>
            <person name="Jorgensen S.L."/>
            <person name="Dharamshi J."/>
            <person name="Homa F."/>
            <person name="Zaremba-Niedwiedzka K."/>
            <person name="Spang A."/>
            <person name="Wolf Y.I."/>
            <person name="Koonin E.V."/>
            <person name="Ettema T.J."/>
        </authorList>
    </citation>
    <scope>NUCLEOTIDE SEQUENCE</scope>
</reference>
<gene>
    <name evidence="1" type="ORF">LCDPAC01_01630</name>
</gene>
<sequence length="238" mass="26881">MNHAILEENGMIFSLCEYSEKTSLVKLECDDSKLVMKGVVKIDDTWYIGAKNGDIYETTCSLFSGSLPKINLVARIPGNIDWMTLSHDFSSVIIGSYPSIYTFARTISMKGITETIRIDKFSMKDGLDYIIKKGGNIIDVESMPNGTYYMCGKGCVRRSNKYYSFYKWKSEKYTRRILTSAQKGTVRKMFIYQTDKDGVLHCSRMSKKCGQGQLIKIGNVVSPTGAVLEYVDEEDDSI</sequence>
<protein>
    <submittedName>
        <fullName evidence="1">Uncharacterized protein</fullName>
    </submittedName>
</protein>
<name>A0A481YPG0_9VIRU</name>